<dbReference type="InterPro" id="IPR005821">
    <property type="entry name" value="Ion_trans_dom"/>
</dbReference>
<gene>
    <name evidence="8" type="ORF">TBRA_LOCUS5403</name>
</gene>
<evidence type="ECO:0000256" key="6">
    <source>
        <dbReference type="SAM" id="Phobius"/>
    </source>
</evidence>
<feature type="transmembrane region" description="Helical" evidence="6">
    <location>
        <begin position="470"/>
        <end position="493"/>
    </location>
</feature>
<feature type="compositionally biased region" description="Polar residues" evidence="5">
    <location>
        <begin position="210"/>
        <end position="226"/>
    </location>
</feature>
<dbReference type="PROSITE" id="PS50006">
    <property type="entry name" value="FHA_DOMAIN"/>
    <property type="match status" value="1"/>
</dbReference>
<dbReference type="InterPro" id="IPR050866">
    <property type="entry name" value="CNG_cation_channel"/>
</dbReference>
<dbReference type="Pfam" id="PF00520">
    <property type="entry name" value="Ion_trans"/>
    <property type="match status" value="1"/>
</dbReference>
<dbReference type="GO" id="GO:0044877">
    <property type="term" value="F:protein-containing complex binding"/>
    <property type="evidence" value="ECO:0007669"/>
    <property type="project" value="TreeGrafter"/>
</dbReference>
<dbReference type="Proteomes" id="UP000479190">
    <property type="component" value="Unassembled WGS sequence"/>
</dbReference>
<feature type="transmembrane region" description="Helical" evidence="6">
    <location>
        <begin position="390"/>
        <end position="409"/>
    </location>
</feature>
<name>A0A6H5I7W2_9HYME</name>
<evidence type="ECO:0000313" key="8">
    <source>
        <dbReference type="EMBL" id="CAB0033499.1"/>
    </source>
</evidence>
<evidence type="ECO:0000256" key="5">
    <source>
        <dbReference type="SAM" id="MobiDB-lite"/>
    </source>
</evidence>
<protein>
    <recommendedName>
        <fullName evidence="7">FHA domain-containing protein</fullName>
    </recommendedName>
</protein>
<evidence type="ECO:0000256" key="3">
    <source>
        <dbReference type="ARBA" id="ARBA00022989"/>
    </source>
</evidence>
<feature type="domain" description="FHA" evidence="7">
    <location>
        <begin position="88"/>
        <end position="145"/>
    </location>
</feature>
<dbReference type="GO" id="GO:0005223">
    <property type="term" value="F:intracellularly cGMP-activated cation channel activity"/>
    <property type="evidence" value="ECO:0007669"/>
    <property type="project" value="TreeGrafter"/>
</dbReference>
<dbReference type="GO" id="GO:0005886">
    <property type="term" value="C:plasma membrane"/>
    <property type="evidence" value="ECO:0007669"/>
    <property type="project" value="TreeGrafter"/>
</dbReference>
<keyword evidence="3 6" id="KW-1133">Transmembrane helix</keyword>
<dbReference type="PANTHER" id="PTHR45638:SF4">
    <property type="entry name" value="CYCLIC NUCLEOTIDE-BINDING DOMAIN-CONTAINING PROTEIN"/>
    <property type="match status" value="1"/>
</dbReference>
<feature type="region of interest" description="Disordered" evidence="5">
    <location>
        <begin position="347"/>
        <end position="369"/>
    </location>
</feature>
<feature type="transmembrane region" description="Helical" evidence="6">
    <location>
        <begin position="421"/>
        <end position="443"/>
    </location>
</feature>
<dbReference type="Gene3D" id="1.10.287.70">
    <property type="match status" value="1"/>
</dbReference>
<dbReference type="EMBL" id="CADCXV010000712">
    <property type="protein sequence ID" value="CAB0033499.1"/>
    <property type="molecule type" value="Genomic_DNA"/>
</dbReference>
<accession>A0A6H5I7W2</accession>
<evidence type="ECO:0000256" key="2">
    <source>
        <dbReference type="ARBA" id="ARBA00022692"/>
    </source>
</evidence>
<evidence type="ECO:0000256" key="4">
    <source>
        <dbReference type="ARBA" id="ARBA00023136"/>
    </source>
</evidence>
<dbReference type="SUPFAM" id="SSF81324">
    <property type="entry name" value="Voltage-gated potassium channels"/>
    <property type="match status" value="1"/>
</dbReference>
<dbReference type="OrthoDB" id="421226at2759"/>
<sequence length="505" mass="56505">MTNKRQHEYIHARERDVGDLDVYTHTNSRFSINEIHCSSSSSSSSNTCMSAAIHTNATIRDDRNIRKGILHTYTDTTVPRFDFCIGIATRGRGRERGECEICIQTFSRVAVNNRHAKIYYKIAGKAKTIACIVTAGGSIVTSGELRERHRQAATRSGSCASGRLIDDDLDDLDETRSGGVFSSRQSFIDLVSSKIISNTRTPTHFYHHQPQLQSSGGEQQYFSSSRDSLHHQQAYVNRGASELDLSSRGGKDKAARQLGIKDSRAAAASSKAAAAARSNFKLANCNTGMQTNNCMLNSSGVMMNTATTTTTMTTIPSREMTPSHLSVTPSSINHLVGNSACNGTETRYSYQQQQQQRGSRGYPGQSGQRGFRTGAPNWSFVFDPAGRLCYYWSMVVSLAFLYNFWVIIYRFAFQEINGETIVVWFCLDYLSDFLYVADIVFHFRTGYLEDGVLQTDATKLSQHYMNSTTFYIDCLCLLPLDFLYLSIGFNSILRSFRLVKIYRYA</sequence>
<organism evidence="8 9">
    <name type="scientific">Trichogramma brassicae</name>
    <dbReference type="NCBI Taxonomy" id="86971"/>
    <lineage>
        <taxon>Eukaryota</taxon>
        <taxon>Metazoa</taxon>
        <taxon>Ecdysozoa</taxon>
        <taxon>Arthropoda</taxon>
        <taxon>Hexapoda</taxon>
        <taxon>Insecta</taxon>
        <taxon>Pterygota</taxon>
        <taxon>Neoptera</taxon>
        <taxon>Endopterygota</taxon>
        <taxon>Hymenoptera</taxon>
        <taxon>Apocrita</taxon>
        <taxon>Proctotrupomorpha</taxon>
        <taxon>Chalcidoidea</taxon>
        <taxon>Trichogrammatidae</taxon>
        <taxon>Trichogramma</taxon>
    </lineage>
</organism>
<evidence type="ECO:0000313" key="9">
    <source>
        <dbReference type="Proteomes" id="UP000479190"/>
    </source>
</evidence>
<dbReference type="InterPro" id="IPR000253">
    <property type="entry name" value="FHA_dom"/>
</dbReference>
<evidence type="ECO:0000259" key="7">
    <source>
        <dbReference type="PROSITE" id="PS50006"/>
    </source>
</evidence>
<dbReference type="AlphaFoldDB" id="A0A6H5I7W2"/>
<dbReference type="PANTHER" id="PTHR45638">
    <property type="entry name" value="CYCLIC NUCLEOTIDE-GATED CATION CHANNEL SUBUNIT A"/>
    <property type="match status" value="1"/>
</dbReference>
<dbReference type="GO" id="GO:0005222">
    <property type="term" value="F:intracellularly cAMP-activated cation channel activity"/>
    <property type="evidence" value="ECO:0007669"/>
    <property type="project" value="TreeGrafter"/>
</dbReference>
<dbReference type="GO" id="GO:0030553">
    <property type="term" value="F:cGMP binding"/>
    <property type="evidence" value="ECO:0007669"/>
    <property type="project" value="TreeGrafter"/>
</dbReference>
<dbReference type="GO" id="GO:0017071">
    <property type="term" value="C:intracellular cyclic nucleotide activated cation channel complex"/>
    <property type="evidence" value="ECO:0007669"/>
    <property type="project" value="TreeGrafter"/>
</dbReference>
<reference evidence="8 9" key="1">
    <citation type="submission" date="2020-02" db="EMBL/GenBank/DDBJ databases">
        <authorList>
            <person name="Ferguson B K."/>
        </authorList>
    </citation>
    <scope>NUCLEOTIDE SEQUENCE [LARGE SCALE GENOMIC DNA]</scope>
</reference>
<proteinExistence type="predicted"/>
<comment type="subcellular location">
    <subcellularLocation>
        <location evidence="1">Membrane</location>
        <topology evidence="1">Multi-pass membrane protein</topology>
    </subcellularLocation>
</comment>
<feature type="region of interest" description="Disordered" evidence="5">
    <location>
        <begin position="207"/>
        <end position="231"/>
    </location>
</feature>
<keyword evidence="2 6" id="KW-0812">Transmembrane</keyword>
<evidence type="ECO:0000256" key="1">
    <source>
        <dbReference type="ARBA" id="ARBA00004141"/>
    </source>
</evidence>
<keyword evidence="9" id="KW-1185">Reference proteome</keyword>
<keyword evidence="4 6" id="KW-0472">Membrane</keyword>